<dbReference type="EMBL" id="CAJNJA010052570">
    <property type="protein sequence ID" value="CAE7847162.1"/>
    <property type="molecule type" value="Genomic_DNA"/>
</dbReference>
<name>A0A813A2V7_9DINO</name>
<evidence type="ECO:0000313" key="3">
    <source>
        <dbReference type="Proteomes" id="UP000601435"/>
    </source>
</evidence>
<dbReference type="AlphaFoldDB" id="A0A813A2V7"/>
<protein>
    <submittedName>
        <fullName evidence="2">Uncharacterized protein</fullName>
    </submittedName>
</protein>
<organism evidence="2 3">
    <name type="scientific">Symbiodinium necroappetens</name>
    <dbReference type="NCBI Taxonomy" id="1628268"/>
    <lineage>
        <taxon>Eukaryota</taxon>
        <taxon>Sar</taxon>
        <taxon>Alveolata</taxon>
        <taxon>Dinophyceae</taxon>
        <taxon>Suessiales</taxon>
        <taxon>Symbiodiniaceae</taxon>
        <taxon>Symbiodinium</taxon>
    </lineage>
</organism>
<evidence type="ECO:0000256" key="1">
    <source>
        <dbReference type="SAM" id="MobiDB-lite"/>
    </source>
</evidence>
<comment type="caution">
    <text evidence="2">The sequence shown here is derived from an EMBL/GenBank/DDBJ whole genome shotgun (WGS) entry which is preliminary data.</text>
</comment>
<dbReference type="OrthoDB" id="436583at2759"/>
<accession>A0A813A2V7</accession>
<dbReference type="Proteomes" id="UP000601435">
    <property type="component" value="Unassembled WGS sequence"/>
</dbReference>
<sequence>MNCKTELQESQQQEPAAQEQQPAPIQQQADSGVEVLKSPSARGSKRPHPVTPPKDKSSGAVQKQKSPSDDDDGDDGVPKIMSLSSMTKLEKEKVKRIVTPKRGSGNLEVPENIFEMWKDAGKGRDNLFRMWAKAGGAVFMESVTILTKTSRSKKLEVKGGFYSKEDMTRVDKVVAWATKKGLFRTCEYDDETLEYWVNIRTTGTLTKEDTECLERQQNYQGEGGDDLRFKPGVHVDGFIFSDDDPMIHGSEAKREGGQHKSAPAASQIKEYMKQVLRAKSSMEGFVDKIRTAVPRGPKEGKAKQLLA</sequence>
<reference evidence="2" key="1">
    <citation type="submission" date="2021-02" db="EMBL/GenBank/DDBJ databases">
        <authorList>
            <person name="Dougan E. K."/>
            <person name="Rhodes N."/>
            <person name="Thang M."/>
            <person name="Chan C."/>
        </authorList>
    </citation>
    <scope>NUCLEOTIDE SEQUENCE</scope>
</reference>
<feature type="region of interest" description="Disordered" evidence="1">
    <location>
        <begin position="1"/>
        <end position="85"/>
    </location>
</feature>
<evidence type="ECO:0000313" key="2">
    <source>
        <dbReference type="EMBL" id="CAE7847162.1"/>
    </source>
</evidence>
<feature type="compositionally biased region" description="Low complexity" evidence="1">
    <location>
        <begin position="8"/>
        <end position="29"/>
    </location>
</feature>
<gene>
    <name evidence="2" type="ORF">SNEC2469_LOCUS26118</name>
</gene>
<proteinExistence type="predicted"/>
<keyword evidence="3" id="KW-1185">Reference proteome</keyword>